<evidence type="ECO:0000313" key="3">
    <source>
        <dbReference type="Proteomes" id="UP000078560"/>
    </source>
</evidence>
<accession>A0A1A8VME3</accession>
<protein>
    <submittedName>
        <fullName evidence="2">Uncharacterized protein</fullName>
    </submittedName>
</protein>
<evidence type="ECO:0000256" key="1">
    <source>
        <dbReference type="SAM" id="MobiDB-lite"/>
    </source>
</evidence>
<feature type="compositionally biased region" description="Basic and acidic residues" evidence="1">
    <location>
        <begin position="55"/>
        <end position="68"/>
    </location>
</feature>
<feature type="compositionally biased region" description="Polar residues" evidence="1">
    <location>
        <begin position="534"/>
        <end position="544"/>
    </location>
</feature>
<organism evidence="2 3">
    <name type="scientific">Plasmodium ovale curtisi</name>
    <dbReference type="NCBI Taxonomy" id="864141"/>
    <lineage>
        <taxon>Eukaryota</taxon>
        <taxon>Sar</taxon>
        <taxon>Alveolata</taxon>
        <taxon>Apicomplexa</taxon>
        <taxon>Aconoidasida</taxon>
        <taxon>Haemosporida</taxon>
        <taxon>Plasmodiidae</taxon>
        <taxon>Plasmodium</taxon>
        <taxon>Plasmodium (Plasmodium)</taxon>
    </lineage>
</organism>
<feature type="compositionally biased region" description="Polar residues" evidence="1">
    <location>
        <begin position="41"/>
        <end position="54"/>
    </location>
</feature>
<proteinExistence type="predicted"/>
<sequence length="766" mass="88037">MAIRSSFKVPLYHSSVLLKNMLNKLFEEKSGKTQNNSSSSYHTNTHDSAFCSSSSREEDNPSKGGGKNEKNWFIVENIKLRNKIKRLQGKYEKLQRTASMKYQLLKSKQNPAKENFYLELDRVLSKRKKGKKFKNSCIQTDVTFYNPFFLKWDSYFEDCGDIIKVSSDGEMELLRKKRIKKSLSHIRLEDCFQEKHNDIISNVKNEGKKNRKLYLNKKYSSITRTNSTNPFRVPKHLVYKNELIYSLYTDDDIIFVKEVTERFPGYGLEENKVKHKAEDKVMKVITTSEDNLPWGDKKERTIFNHIARFNNAPHINRRSCSEVANTKEGNNVLCEEDLCTKHETDSQKGHIFHCGQSTQSGWVSQLGKTNTDCDYIKIDNNSTKDVSVDEYNKRNDTIDQRVDLQTCCNTIFNKMGTNARRFSIKGDIIIHGNITDSMQNGCQGGGRSLLEEDEDESKYGGSHYFRSGSKMPFHKQNGNHFKTCSSENTLCNGFFIQQNENYGTNLCSKGSKNHKRGELKREAFAGISTRRQQKAGNSMDSPVGTKNESYINVLKNCRDSNGASVTWQKKDQNKIGTKGSSNSSKNLHTDVSVSKFTKNSRRISPFKKSSINGFALACKKKKESNYNWVKHFANKKLHNPEWRKSNKGDEGVCNWDFSNHANISLQTAIYFNRHFPQPRSRKRREKNKKGVVGNIAASINCRAKGQSVSENEKAQYYSEADAHFPNINEIETLNELNLSFSDVERSTDEIRKISIDHKKKAFLFYM</sequence>
<name>A0A1A8VME3_PLAOA</name>
<dbReference type="EMBL" id="FLQU01000161">
    <property type="protein sequence ID" value="SBS81489.1"/>
    <property type="molecule type" value="Genomic_DNA"/>
</dbReference>
<feature type="region of interest" description="Disordered" evidence="1">
    <location>
        <begin position="29"/>
        <end position="68"/>
    </location>
</feature>
<dbReference type="AlphaFoldDB" id="A0A1A8VME3"/>
<dbReference type="Proteomes" id="UP000078560">
    <property type="component" value="Unassembled WGS sequence"/>
</dbReference>
<reference evidence="3" key="1">
    <citation type="submission" date="2016-05" db="EMBL/GenBank/DDBJ databases">
        <authorList>
            <person name="Naeem Raeece"/>
        </authorList>
    </citation>
    <scope>NUCLEOTIDE SEQUENCE [LARGE SCALE GENOMIC DNA]</scope>
</reference>
<feature type="region of interest" description="Disordered" evidence="1">
    <location>
        <begin position="524"/>
        <end position="544"/>
    </location>
</feature>
<gene>
    <name evidence="2" type="ORF">POVCU2_0010580</name>
</gene>
<evidence type="ECO:0000313" key="2">
    <source>
        <dbReference type="EMBL" id="SBS81489.1"/>
    </source>
</evidence>